<protein>
    <submittedName>
        <fullName evidence="1 3">Uncharacterized protein</fullName>
    </submittedName>
</protein>
<keyword evidence="2" id="KW-1185">Reference proteome</keyword>
<organism evidence="3">
    <name type="scientific">Hydatigena taeniaeformis</name>
    <name type="common">Feline tapeworm</name>
    <name type="synonym">Taenia taeniaeformis</name>
    <dbReference type="NCBI Taxonomy" id="6205"/>
    <lineage>
        <taxon>Eukaryota</taxon>
        <taxon>Metazoa</taxon>
        <taxon>Spiralia</taxon>
        <taxon>Lophotrochozoa</taxon>
        <taxon>Platyhelminthes</taxon>
        <taxon>Cestoda</taxon>
        <taxon>Eucestoda</taxon>
        <taxon>Cyclophyllidea</taxon>
        <taxon>Taeniidae</taxon>
        <taxon>Hydatigera</taxon>
    </lineage>
</organism>
<dbReference type="AlphaFoldDB" id="A0A0R3XC10"/>
<reference evidence="1 2" key="2">
    <citation type="submission" date="2018-11" db="EMBL/GenBank/DDBJ databases">
        <authorList>
            <consortium name="Pathogen Informatics"/>
        </authorList>
    </citation>
    <scope>NUCLEOTIDE SEQUENCE [LARGE SCALE GENOMIC DNA]</scope>
</reference>
<name>A0A0R3XC10_HYDTA</name>
<accession>A0A0R3XC10</accession>
<proteinExistence type="predicted"/>
<evidence type="ECO:0000313" key="3">
    <source>
        <dbReference type="WBParaSite" id="TTAC_0001108701-mRNA-1"/>
    </source>
</evidence>
<evidence type="ECO:0000313" key="1">
    <source>
        <dbReference type="EMBL" id="VDM36050.1"/>
    </source>
</evidence>
<sequence length="159" mass="17429">MRQFASAFGNSSFVAIRMPTRTVSDCPFIGLPPVRLVGCFLHNNSNRLSKHIKWSSRDVVVNIDVKRFLPFDDYSSVLDNILHTDKSCSHLSVRTIKEVKTIVASSFSSSSSSSAFTVLPNLRSPHYLELACSFANPPGKKSIDDSIHLLGGGLVAFAK</sequence>
<dbReference type="EMBL" id="UYWX01022865">
    <property type="protein sequence ID" value="VDM36050.1"/>
    <property type="molecule type" value="Genomic_DNA"/>
</dbReference>
<reference evidence="3" key="1">
    <citation type="submission" date="2017-02" db="UniProtKB">
        <authorList>
            <consortium name="WormBaseParasite"/>
        </authorList>
    </citation>
    <scope>IDENTIFICATION</scope>
</reference>
<dbReference type="WBParaSite" id="TTAC_0001108701-mRNA-1">
    <property type="protein sequence ID" value="TTAC_0001108701-mRNA-1"/>
    <property type="gene ID" value="TTAC_0001108701"/>
</dbReference>
<evidence type="ECO:0000313" key="2">
    <source>
        <dbReference type="Proteomes" id="UP000274429"/>
    </source>
</evidence>
<gene>
    <name evidence="1" type="ORF">TTAC_LOCUS11070</name>
</gene>
<dbReference type="Proteomes" id="UP000274429">
    <property type="component" value="Unassembled WGS sequence"/>
</dbReference>